<dbReference type="GO" id="GO:0019031">
    <property type="term" value="C:viral envelope"/>
    <property type="evidence" value="ECO:0007669"/>
    <property type="project" value="UniProtKB-KW"/>
</dbReference>
<proteinExistence type="predicted"/>
<evidence type="ECO:0000313" key="2">
    <source>
        <dbReference type="EMBL" id="ALR81073.1"/>
    </source>
</evidence>
<dbReference type="EMBL" id="KT224385">
    <property type="protein sequence ID" value="ALR81073.1"/>
    <property type="molecule type" value="Genomic_RNA"/>
</dbReference>
<evidence type="ECO:0000313" key="3">
    <source>
        <dbReference type="Proteomes" id="UP000174474"/>
    </source>
</evidence>
<feature type="region of interest" description="Disordered" evidence="1">
    <location>
        <begin position="235"/>
        <end position="269"/>
    </location>
</feature>
<keyword evidence="2" id="KW-0261">Viral envelope protein</keyword>
<keyword evidence="2" id="KW-0946">Virion</keyword>
<feature type="compositionally biased region" description="Polar residues" evidence="1">
    <location>
        <begin position="260"/>
        <end position="269"/>
    </location>
</feature>
<accession>A0A0U2UEG1</accession>
<organism evidence="2 3">
    <name type="scientific">Porcine reproductive and respiratory syndrome virus</name>
    <name type="common">PRRSV</name>
    <dbReference type="NCBI Taxonomy" id="28344"/>
    <lineage>
        <taxon>Viruses</taxon>
        <taxon>Riboviria</taxon>
        <taxon>Orthornavirae</taxon>
        <taxon>Pisuviricota</taxon>
        <taxon>Pisoniviricetes</taxon>
        <taxon>Nidovirales</taxon>
        <taxon>Arnidovirineae</taxon>
        <taxon>Arteriviridae</taxon>
        <taxon>Variarterivirinae</taxon>
        <taxon>Betaarterivirus</taxon>
        <taxon>Ampobartevirus</taxon>
        <taxon>Betaarterivirus americense</taxon>
    </lineage>
</organism>
<evidence type="ECO:0000256" key="1">
    <source>
        <dbReference type="SAM" id="MobiDB-lite"/>
    </source>
</evidence>
<dbReference type="InterPro" id="IPR002556">
    <property type="entry name" value="Arteri_GP3"/>
</dbReference>
<dbReference type="Proteomes" id="UP000174474">
    <property type="component" value="Genome"/>
</dbReference>
<organismHost>
    <name type="scientific">Sus scrofa</name>
    <name type="common">Pig</name>
    <dbReference type="NCBI Taxonomy" id="9823"/>
</organismHost>
<protein>
    <submittedName>
        <fullName evidence="2">Envelope glycoprotein 3</fullName>
    </submittedName>
</protein>
<reference evidence="2 3" key="1">
    <citation type="submission" date="2015-06" db="EMBL/GenBank/DDBJ databases">
        <authorList>
            <person name="Hoefler B.C."/>
            <person name="Straight P.D."/>
        </authorList>
    </citation>
    <scope>NUCLEOTIDE SEQUENCE [LARGE SCALE GENOMIC DNA]</scope>
    <source>
        <strain evidence="2">HLJB1</strain>
    </source>
</reference>
<dbReference type="Pfam" id="PF01606">
    <property type="entry name" value="Arteri_env"/>
    <property type="match status" value="1"/>
</dbReference>
<sequence length="269" mass="31001">MAHQRACFHFFFCGFICHSFHGALASNSSSTLCFWFPLAHGNTSFELTINYTICMPCLTSQAAHQRLEPGRNMWCKIGHDRCEDRDHDELLMSIPSGYDNLKLEGYYAWLAFLSFSYTAQFHPELFGIGNVSRVFVDKRHQFICAEHDGLNSTISTGHNITALYAAYYHHQIDGGNWFHLEWLRPFFSSWLVLNISWFLRRSPVSPVSRRIYQILRPIRPRLPVSWSFRTSIVPSLTGSQQRRGMPPSESRPNAAKPSVFPSTSRCRLM</sequence>
<name>A0A0U2UEG1_PRRSV</name>